<comment type="caution">
    <text evidence="12">The sequence shown here is derived from an EMBL/GenBank/DDBJ whole genome shotgun (WGS) entry which is preliminary data.</text>
</comment>
<reference evidence="13" key="1">
    <citation type="journal article" date="2019" name="Int. J. Syst. Evol. Microbiol.">
        <title>The Global Catalogue of Microorganisms (GCM) 10K type strain sequencing project: providing services to taxonomists for standard genome sequencing and annotation.</title>
        <authorList>
            <consortium name="The Broad Institute Genomics Platform"/>
            <consortium name="The Broad Institute Genome Sequencing Center for Infectious Disease"/>
            <person name="Wu L."/>
            <person name="Ma J."/>
        </authorList>
    </citation>
    <scope>NUCLEOTIDE SEQUENCE [LARGE SCALE GENOMIC DNA]</scope>
    <source>
        <strain evidence="13">CCTCC AB 2017081</strain>
    </source>
</reference>
<dbReference type="InterPro" id="IPR004358">
    <property type="entry name" value="Sig_transdc_His_kin-like_C"/>
</dbReference>
<name>A0ABV7ZDZ9_9DEIO</name>
<dbReference type="PANTHER" id="PTHR43711">
    <property type="entry name" value="TWO-COMPONENT HISTIDINE KINASE"/>
    <property type="match status" value="1"/>
</dbReference>
<evidence type="ECO:0000256" key="4">
    <source>
        <dbReference type="ARBA" id="ARBA00022553"/>
    </source>
</evidence>
<keyword evidence="4" id="KW-0597">Phosphoprotein</keyword>
<dbReference type="InterPro" id="IPR003594">
    <property type="entry name" value="HATPase_dom"/>
</dbReference>
<dbReference type="InterPro" id="IPR036890">
    <property type="entry name" value="HATPase_C_sf"/>
</dbReference>
<dbReference type="Pfam" id="PF02518">
    <property type="entry name" value="HATPase_c"/>
    <property type="match status" value="1"/>
</dbReference>
<organism evidence="12 13">
    <name type="scientific">Deinococcus rufus</name>
    <dbReference type="NCBI Taxonomy" id="2136097"/>
    <lineage>
        <taxon>Bacteria</taxon>
        <taxon>Thermotogati</taxon>
        <taxon>Deinococcota</taxon>
        <taxon>Deinococci</taxon>
        <taxon>Deinococcales</taxon>
        <taxon>Deinococcaceae</taxon>
        <taxon>Deinococcus</taxon>
    </lineage>
</organism>
<sequence>MRVLRRPAGQWRGPSLALTMLLAMLAVLLLTISSMFALSNAVVQREVRRLPPEMQAYLRAQAEAQRRGQVIVSAPTPEIRTGSVADPYLPPGQSSPDVGGVVRGTGGVDTVISEGRRVRTRDEGGAGGGGPRSFAPRTQDFVRQVQTSLVQVGLIAAVASALLASLLARRVAQPVSAISRAAQGLARGDLTARAPVFRGEREVADLARTFNEMATNLQHLEQERRQAVADIAHELRTPLAVIQARLDALEDGVYPLNTEQVRMLSIQAQVLTRLVDDLRTLTLLEAGKLPLHQTQTDLAALGAQVVHDLTDRAAARGVVLFLRAHPAQAWADPHRVRQILANLVENAVRHAQTRVEVSVEPQGDAVLLSVDDDGPGIPPESRDAVFTRFTRLDDSRQRDTGGSGLGLAIVHALAVAHGGQARAAESEALGGASFRVQLPQQAAPSV</sequence>
<feature type="region of interest" description="Disordered" evidence="9">
    <location>
        <begin position="82"/>
        <end position="101"/>
    </location>
</feature>
<keyword evidence="8" id="KW-0175">Coiled coil</keyword>
<keyword evidence="6 12" id="KW-0418">Kinase</keyword>
<feature type="domain" description="HAMP" evidence="11">
    <location>
        <begin position="169"/>
        <end position="222"/>
    </location>
</feature>
<accession>A0ABV7ZDZ9</accession>
<dbReference type="Gene3D" id="3.30.565.10">
    <property type="entry name" value="Histidine kinase-like ATPase, C-terminal domain"/>
    <property type="match status" value="1"/>
</dbReference>
<evidence type="ECO:0000256" key="9">
    <source>
        <dbReference type="SAM" id="MobiDB-lite"/>
    </source>
</evidence>
<dbReference type="SMART" id="SM00388">
    <property type="entry name" value="HisKA"/>
    <property type="match status" value="1"/>
</dbReference>
<dbReference type="EMBL" id="JBHRZG010000024">
    <property type="protein sequence ID" value="MFC3834430.1"/>
    <property type="molecule type" value="Genomic_DNA"/>
</dbReference>
<evidence type="ECO:0000256" key="8">
    <source>
        <dbReference type="SAM" id="Coils"/>
    </source>
</evidence>
<dbReference type="EC" id="2.7.13.3" evidence="3"/>
<dbReference type="PRINTS" id="PR00344">
    <property type="entry name" value="BCTRLSENSOR"/>
</dbReference>
<dbReference type="RefSeq" id="WP_295818958.1">
    <property type="nucleotide sequence ID" value="NZ_JBHRZG010000024.1"/>
</dbReference>
<evidence type="ECO:0000256" key="1">
    <source>
        <dbReference type="ARBA" id="ARBA00000085"/>
    </source>
</evidence>
<keyword evidence="7" id="KW-0902">Two-component regulatory system</keyword>
<feature type="region of interest" description="Disordered" evidence="9">
    <location>
        <begin position="118"/>
        <end position="137"/>
    </location>
</feature>
<evidence type="ECO:0000313" key="13">
    <source>
        <dbReference type="Proteomes" id="UP001595803"/>
    </source>
</evidence>
<evidence type="ECO:0000256" key="2">
    <source>
        <dbReference type="ARBA" id="ARBA00004370"/>
    </source>
</evidence>
<dbReference type="SUPFAM" id="SSF55874">
    <property type="entry name" value="ATPase domain of HSP90 chaperone/DNA topoisomerase II/histidine kinase"/>
    <property type="match status" value="1"/>
</dbReference>
<protein>
    <recommendedName>
        <fullName evidence="3">histidine kinase</fullName>
        <ecNumber evidence="3">2.7.13.3</ecNumber>
    </recommendedName>
</protein>
<dbReference type="CDD" id="cd06225">
    <property type="entry name" value="HAMP"/>
    <property type="match status" value="1"/>
</dbReference>
<keyword evidence="13" id="KW-1185">Reference proteome</keyword>
<dbReference type="Pfam" id="PF00672">
    <property type="entry name" value="HAMP"/>
    <property type="match status" value="1"/>
</dbReference>
<dbReference type="InterPro" id="IPR050736">
    <property type="entry name" value="Sensor_HK_Regulatory"/>
</dbReference>
<dbReference type="InterPro" id="IPR003660">
    <property type="entry name" value="HAMP_dom"/>
</dbReference>
<dbReference type="Gene3D" id="1.10.287.130">
    <property type="match status" value="1"/>
</dbReference>
<dbReference type="SMART" id="SM00304">
    <property type="entry name" value="HAMP"/>
    <property type="match status" value="1"/>
</dbReference>
<keyword evidence="5" id="KW-0808">Transferase</keyword>
<dbReference type="Proteomes" id="UP001595803">
    <property type="component" value="Unassembled WGS sequence"/>
</dbReference>
<dbReference type="GO" id="GO:0016301">
    <property type="term" value="F:kinase activity"/>
    <property type="evidence" value="ECO:0007669"/>
    <property type="project" value="UniProtKB-KW"/>
</dbReference>
<dbReference type="InterPro" id="IPR036097">
    <property type="entry name" value="HisK_dim/P_sf"/>
</dbReference>
<dbReference type="CDD" id="cd00082">
    <property type="entry name" value="HisKA"/>
    <property type="match status" value="1"/>
</dbReference>
<comment type="subcellular location">
    <subcellularLocation>
        <location evidence="2">Membrane</location>
    </subcellularLocation>
</comment>
<evidence type="ECO:0000259" key="10">
    <source>
        <dbReference type="PROSITE" id="PS50109"/>
    </source>
</evidence>
<dbReference type="PANTHER" id="PTHR43711:SF1">
    <property type="entry name" value="HISTIDINE KINASE 1"/>
    <property type="match status" value="1"/>
</dbReference>
<evidence type="ECO:0000256" key="3">
    <source>
        <dbReference type="ARBA" id="ARBA00012438"/>
    </source>
</evidence>
<evidence type="ECO:0000259" key="11">
    <source>
        <dbReference type="PROSITE" id="PS50885"/>
    </source>
</evidence>
<dbReference type="Gene3D" id="6.10.340.10">
    <property type="match status" value="1"/>
</dbReference>
<dbReference type="SMART" id="SM00387">
    <property type="entry name" value="HATPase_c"/>
    <property type="match status" value="1"/>
</dbReference>
<evidence type="ECO:0000256" key="5">
    <source>
        <dbReference type="ARBA" id="ARBA00022679"/>
    </source>
</evidence>
<gene>
    <name evidence="12" type="ORF">ACFOSB_16370</name>
</gene>
<dbReference type="SUPFAM" id="SSF158472">
    <property type="entry name" value="HAMP domain-like"/>
    <property type="match status" value="1"/>
</dbReference>
<dbReference type="SUPFAM" id="SSF47384">
    <property type="entry name" value="Homodimeric domain of signal transducing histidine kinase"/>
    <property type="match status" value="1"/>
</dbReference>
<dbReference type="InterPro" id="IPR005467">
    <property type="entry name" value="His_kinase_dom"/>
</dbReference>
<dbReference type="Pfam" id="PF00512">
    <property type="entry name" value="HisKA"/>
    <property type="match status" value="1"/>
</dbReference>
<proteinExistence type="predicted"/>
<dbReference type="PROSITE" id="PS50885">
    <property type="entry name" value="HAMP"/>
    <property type="match status" value="1"/>
</dbReference>
<feature type="domain" description="Histidine kinase" evidence="10">
    <location>
        <begin position="230"/>
        <end position="442"/>
    </location>
</feature>
<evidence type="ECO:0000313" key="12">
    <source>
        <dbReference type="EMBL" id="MFC3834430.1"/>
    </source>
</evidence>
<dbReference type="PROSITE" id="PS50109">
    <property type="entry name" value="HIS_KIN"/>
    <property type="match status" value="1"/>
</dbReference>
<dbReference type="InterPro" id="IPR003661">
    <property type="entry name" value="HisK_dim/P_dom"/>
</dbReference>
<feature type="coiled-coil region" evidence="8">
    <location>
        <begin position="203"/>
        <end position="237"/>
    </location>
</feature>
<evidence type="ECO:0000256" key="7">
    <source>
        <dbReference type="ARBA" id="ARBA00023012"/>
    </source>
</evidence>
<evidence type="ECO:0000256" key="6">
    <source>
        <dbReference type="ARBA" id="ARBA00022777"/>
    </source>
</evidence>
<comment type="catalytic activity">
    <reaction evidence="1">
        <text>ATP + protein L-histidine = ADP + protein N-phospho-L-histidine.</text>
        <dbReference type="EC" id="2.7.13.3"/>
    </reaction>
</comment>